<reference evidence="1 2" key="1">
    <citation type="submission" date="2019-08" db="EMBL/GenBank/DDBJ databases">
        <title>In-depth cultivation of the pig gut microbiome towards novel bacterial diversity and tailored functional studies.</title>
        <authorList>
            <person name="Wylensek D."/>
            <person name="Hitch T.C.A."/>
            <person name="Clavel T."/>
        </authorList>
    </citation>
    <scope>NUCLEOTIDE SEQUENCE [LARGE SCALE GENOMIC DNA]</scope>
    <source>
        <strain evidence="1 2">WCA-389-WT-23B</strain>
    </source>
</reference>
<dbReference type="RefSeq" id="WP_154466943.1">
    <property type="nucleotide sequence ID" value="NZ_VUMI01000038.1"/>
</dbReference>
<dbReference type="Proteomes" id="UP000436047">
    <property type="component" value="Unassembled WGS sequence"/>
</dbReference>
<protein>
    <submittedName>
        <fullName evidence="1">Uncharacterized protein</fullName>
    </submittedName>
</protein>
<gene>
    <name evidence="1" type="ORF">FYJ45_19875</name>
</gene>
<proteinExistence type="predicted"/>
<organism evidence="1 2">
    <name type="scientific">Eisenbergiella porci</name>
    <dbReference type="NCBI Taxonomy" id="2652274"/>
    <lineage>
        <taxon>Bacteria</taxon>
        <taxon>Bacillati</taxon>
        <taxon>Bacillota</taxon>
        <taxon>Clostridia</taxon>
        <taxon>Lachnospirales</taxon>
        <taxon>Lachnospiraceae</taxon>
        <taxon>Eisenbergiella</taxon>
    </lineage>
</organism>
<evidence type="ECO:0000313" key="2">
    <source>
        <dbReference type="Proteomes" id="UP000436047"/>
    </source>
</evidence>
<name>A0A6N7WL24_9FIRM</name>
<keyword evidence="2" id="KW-1185">Reference proteome</keyword>
<dbReference type="EMBL" id="VUMI01000038">
    <property type="protein sequence ID" value="MSS90455.1"/>
    <property type="molecule type" value="Genomic_DNA"/>
</dbReference>
<dbReference type="AlphaFoldDB" id="A0A6N7WL24"/>
<evidence type="ECO:0000313" key="1">
    <source>
        <dbReference type="EMBL" id="MSS90455.1"/>
    </source>
</evidence>
<sequence length="129" mass="14541">MPPKEETTQITIGGKTITQVAELSAVPEVDAVDGTMAEAAQQLTDALVAFGRAFADSMRPVVDAIVDTFRNIADAFWNTWPKYEDEIIHSVATPRQWHLYKHGRPRVRKKWRNQLIKKAIKAQRGGEKI</sequence>
<accession>A0A6N7WL24</accession>
<comment type="caution">
    <text evidence="1">The sequence shown here is derived from an EMBL/GenBank/DDBJ whole genome shotgun (WGS) entry which is preliminary data.</text>
</comment>
<dbReference type="GeneID" id="86055297"/>